<dbReference type="Pfam" id="PF22606">
    <property type="entry name" value="Cdc6-ORC-like_ATPase_lid"/>
    <property type="match status" value="1"/>
</dbReference>
<dbReference type="Pfam" id="PF09079">
    <property type="entry name" value="WHD_Cdc6"/>
    <property type="match status" value="1"/>
</dbReference>
<comment type="subcellular location">
    <subcellularLocation>
        <location evidence="1 12">Nucleus</location>
    </subcellularLocation>
</comment>
<feature type="region of interest" description="Disordered" evidence="13">
    <location>
        <begin position="482"/>
        <end position="653"/>
    </location>
</feature>
<dbReference type="OrthoDB" id="1926878at2759"/>
<evidence type="ECO:0000256" key="10">
    <source>
        <dbReference type="ARBA" id="ARBA00023242"/>
    </source>
</evidence>
<comment type="similarity">
    <text evidence="2 12">Belongs to the ORC1 family.</text>
</comment>
<evidence type="ECO:0000256" key="11">
    <source>
        <dbReference type="ARBA" id="ARBA00046605"/>
    </source>
</evidence>
<dbReference type="GO" id="GO:0003682">
    <property type="term" value="F:chromatin binding"/>
    <property type="evidence" value="ECO:0007669"/>
    <property type="project" value="InterPro"/>
</dbReference>
<dbReference type="Gene3D" id="2.30.30.490">
    <property type="match status" value="1"/>
</dbReference>
<dbReference type="Proteomes" id="UP000838412">
    <property type="component" value="Chromosome 13"/>
</dbReference>
<dbReference type="GO" id="GO:0046872">
    <property type="term" value="F:metal ion binding"/>
    <property type="evidence" value="ECO:0007669"/>
    <property type="project" value="UniProtKB-KW"/>
</dbReference>
<dbReference type="SMART" id="SM01074">
    <property type="entry name" value="Cdc6_C"/>
    <property type="match status" value="1"/>
</dbReference>
<dbReference type="SMART" id="SM00382">
    <property type="entry name" value="AAA"/>
    <property type="match status" value="1"/>
</dbReference>
<dbReference type="GO" id="GO:0033314">
    <property type="term" value="P:mitotic DNA replication checkpoint signaling"/>
    <property type="evidence" value="ECO:0007669"/>
    <property type="project" value="TreeGrafter"/>
</dbReference>
<dbReference type="InterPro" id="IPR001025">
    <property type="entry name" value="BAH_dom"/>
</dbReference>
<dbReference type="Gene3D" id="3.40.50.300">
    <property type="entry name" value="P-loop containing nucleotide triphosphate hydrolases"/>
    <property type="match status" value="1"/>
</dbReference>
<evidence type="ECO:0000256" key="5">
    <source>
        <dbReference type="ARBA" id="ARBA00022723"/>
    </source>
</evidence>
<sequence>MPRTPSRYFSRVEQSPEFSWVGKGLQLERRLKDRLYYSGFQHGDITVSKGDFVYVENADSVDPDDRFVAKVKALYDTGDDDDSSCHVAVVQWYMFYKEIPAGRRRLVQSNDPREVFEYTNKRVDTDIDAETICGRCQIVTTSPNDDPDDVIDEEDTELDVLFVRYAFDGEVFTAIMPPVRDFSKTPSKTPLKQQPKTPAKTPSRSSRSRASRDDDNNNKSRQSAGKTPAKTPGKSDSKAAGNMSRTPARSEVRESRGSDMKTPRKARSEGSSCRGETPAKKVQLVSPKNRSFSTTDVLDILTSPEPDVFGVESDDDDSSSSSDDDDDDDDGGGGRARAMRRALSPDGATPTRSSNRQALKKAARDRRGDLSEAPTPVTNKRTRFSIANDKMEKTTEDQNQKMADKKRLNLLNGIVLLEPVQIAKLTPPRNGLRLRMGNNSKDVTSSLKTVAKGTPKREVELKKTTVTPKLLKRDQKGWEVVAKTGSARKSTRLVEKRTPARTLRARSKQGLQSVESDSDEARSCKKPTKEESKKRRSTARGKVLKDISGGEDSSDNDEDYKPSQKTRVSSRRLAQQNIKDDSESDSSEDSSTDDEKIPRRKSSRKWISRATPARKSAKTPKKTPLKTPSRRKSVRADDMMPNIPKTPRQRKEPMGVLEQARARLHVSAVPESLPCRELEFGNIYSFVEGRLLDGTGGCMYISGVPGTGKTATVHEVLRCLQEEVDESNLPEFQFVEINGMKMTDPHQAHTQILKALTGQKATPEHAAEILDKRFNTPAPRRESTVLLVDELDLLWTRKQSVMYNLFDWPTRPQAKLIVLAIANTMDLPERMMMNRVSSRLGLTRMTFQPYTFRQLQEIVMSRMKGLQAFEDDAIQLAARKVAAVSGDARRALDICRRATELAELAKTPGRKTAALVNMTHVDTAVQEMFSSPKIMAIRNASLQEQLFLKAVVAEFRRSGLEEATFLQVFQQHECLCRLDGVTVPTMSQLSGVCSTLGASRLLLVEVGKSDLSQRVRLNVSQDDVMYALRDNN</sequence>
<evidence type="ECO:0000313" key="16">
    <source>
        <dbReference type="Proteomes" id="UP000838412"/>
    </source>
</evidence>
<keyword evidence="16" id="KW-1185">Reference proteome</keyword>
<evidence type="ECO:0000259" key="14">
    <source>
        <dbReference type="PROSITE" id="PS51038"/>
    </source>
</evidence>
<gene>
    <name evidence="15" type="primary">ORC1</name>
    <name evidence="15" type="ORF">BLAG_LOCUS6286</name>
</gene>
<feature type="region of interest" description="Disordered" evidence="13">
    <location>
        <begin position="180"/>
        <end position="385"/>
    </location>
</feature>
<feature type="compositionally biased region" description="Basic and acidic residues" evidence="13">
    <location>
        <begin position="248"/>
        <end position="268"/>
    </location>
</feature>
<keyword evidence="4 12" id="KW-0235">DNA replication</keyword>
<dbReference type="InterPro" id="IPR036390">
    <property type="entry name" value="WH_DNA-bd_sf"/>
</dbReference>
<evidence type="ECO:0000313" key="15">
    <source>
        <dbReference type="EMBL" id="CAH1243218.1"/>
    </source>
</evidence>
<dbReference type="Pfam" id="PF01426">
    <property type="entry name" value="BAH"/>
    <property type="match status" value="1"/>
</dbReference>
<evidence type="ECO:0000256" key="6">
    <source>
        <dbReference type="ARBA" id="ARBA00022741"/>
    </source>
</evidence>
<dbReference type="FunFam" id="3.40.50.300:FF:000199">
    <property type="entry name" value="Origin recognition complex subunit 1"/>
    <property type="match status" value="1"/>
</dbReference>
<comment type="subunit">
    <text evidence="11">Component of ORC, a complex composed of at least 6 subunits: ORC1, ORC2, ORC3, ORC4, ORC5 and ORC6. ORC is regulated in a cell-cycle dependent manner. It is sequentially assembled at the exit from anaphase of mitosis and disassembled as cells enter S phase. Interacts with CDC6 and KAT7/HBO1. Interacts with LRWD1 predominantly during the G1 phase and with less affinity during mitosis, when phosphorylated.</text>
</comment>
<feature type="compositionally biased region" description="Polar residues" evidence="13">
    <location>
        <begin position="286"/>
        <end position="296"/>
    </location>
</feature>
<dbReference type="PANTHER" id="PTHR10763">
    <property type="entry name" value="CELL DIVISION CONTROL PROTEIN 6-RELATED"/>
    <property type="match status" value="1"/>
</dbReference>
<dbReference type="Gene3D" id="1.10.8.60">
    <property type="match status" value="1"/>
</dbReference>
<feature type="domain" description="BAH" evidence="14">
    <location>
        <begin position="45"/>
        <end position="178"/>
    </location>
</feature>
<keyword evidence="9 12" id="KW-0238">DNA-binding</keyword>
<proteinExistence type="inferred from homology"/>
<dbReference type="GO" id="GO:0006270">
    <property type="term" value="P:DNA replication initiation"/>
    <property type="evidence" value="ECO:0007669"/>
    <property type="project" value="TreeGrafter"/>
</dbReference>
<evidence type="ECO:0000256" key="3">
    <source>
        <dbReference type="ARBA" id="ARBA00019081"/>
    </source>
</evidence>
<keyword evidence="10 12" id="KW-0539">Nucleus</keyword>
<evidence type="ECO:0000256" key="1">
    <source>
        <dbReference type="ARBA" id="ARBA00004123"/>
    </source>
</evidence>
<evidence type="ECO:0000256" key="8">
    <source>
        <dbReference type="ARBA" id="ARBA00022842"/>
    </source>
</evidence>
<dbReference type="PANTHER" id="PTHR10763:SF23">
    <property type="entry name" value="ORIGIN RECOGNITION COMPLEX SUBUNIT 1"/>
    <property type="match status" value="1"/>
</dbReference>
<keyword evidence="6 12" id="KW-0547">Nucleotide-binding</keyword>
<organism evidence="15 16">
    <name type="scientific">Branchiostoma lanceolatum</name>
    <name type="common">Common lancelet</name>
    <name type="synonym">Amphioxus lanceolatum</name>
    <dbReference type="NCBI Taxonomy" id="7740"/>
    <lineage>
        <taxon>Eukaryota</taxon>
        <taxon>Metazoa</taxon>
        <taxon>Chordata</taxon>
        <taxon>Cephalochordata</taxon>
        <taxon>Leptocardii</taxon>
        <taxon>Amphioxiformes</taxon>
        <taxon>Branchiostomatidae</taxon>
        <taxon>Branchiostoma</taxon>
    </lineage>
</organism>
<dbReference type="InterPro" id="IPR015163">
    <property type="entry name" value="Cdc6_C"/>
</dbReference>
<feature type="compositionally biased region" description="Acidic residues" evidence="13">
    <location>
        <begin position="312"/>
        <end position="331"/>
    </location>
</feature>
<accession>A0A8J9YWU6</accession>
<dbReference type="InterPro" id="IPR003959">
    <property type="entry name" value="ATPase_AAA_core"/>
</dbReference>
<evidence type="ECO:0000256" key="9">
    <source>
        <dbReference type="ARBA" id="ARBA00023125"/>
    </source>
</evidence>
<dbReference type="CDD" id="cd08768">
    <property type="entry name" value="Cdc6_C"/>
    <property type="match status" value="1"/>
</dbReference>
<comment type="subunit">
    <text evidence="12">ORC is composed of six subunits.</text>
</comment>
<keyword evidence="5" id="KW-0479">Metal-binding</keyword>
<protein>
    <recommendedName>
        <fullName evidence="3 12">Origin recognition complex subunit 1</fullName>
    </recommendedName>
</protein>
<dbReference type="PROSITE" id="PS51038">
    <property type="entry name" value="BAH"/>
    <property type="match status" value="1"/>
</dbReference>
<evidence type="ECO:0000256" key="7">
    <source>
        <dbReference type="ARBA" id="ARBA00022840"/>
    </source>
</evidence>
<feature type="compositionally biased region" description="Basic and acidic residues" evidence="13">
    <location>
        <begin position="519"/>
        <end position="533"/>
    </location>
</feature>
<keyword evidence="8" id="KW-0460">Magnesium</keyword>
<comment type="function">
    <text evidence="12">Component of the origin recognition complex (ORC) that binds origins of replication. DNA-binding is ATP-dependent, however specific DNA sequences that define origins of replication have not been identified so far. ORC is required to assemble the pre-replication complex necessary to initiate DNA replication.</text>
</comment>
<dbReference type="SUPFAM" id="SSF52540">
    <property type="entry name" value="P-loop containing nucleoside triphosphate hydrolases"/>
    <property type="match status" value="1"/>
</dbReference>
<evidence type="ECO:0000256" key="4">
    <source>
        <dbReference type="ARBA" id="ARBA00022705"/>
    </source>
</evidence>
<feature type="compositionally biased region" description="Acidic residues" evidence="13">
    <location>
        <begin position="582"/>
        <end position="592"/>
    </location>
</feature>
<dbReference type="SUPFAM" id="SSF46785">
    <property type="entry name" value="Winged helix' DNA-binding domain"/>
    <property type="match status" value="1"/>
</dbReference>
<dbReference type="GO" id="GO:0003688">
    <property type="term" value="F:DNA replication origin binding"/>
    <property type="evidence" value="ECO:0007669"/>
    <property type="project" value="TreeGrafter"/>
</dbReference>
<feature type="compositionally biased region" description="Basic residues" evidence="13">
    <location>
        <begin position="615"/>
        <end position="633"/>
    </location>
</feature>
<evidence type="ECO:0000256" key="13">
    <source>
        <dbReference type="SAM" id="MobiDB-lite"/>
    </source>
</evidence>
<evidence type="ECO:0000256" key="2">
    <source>
        <dbReference type="ARBA" id="ARBA00008398"/>
    </source>
</evidence>
<keyword evidence="7 12" id="KW-0067">ATP-binding</keyword>
<dbReference type="EMBL" id="OV696698">
    <property type="protein sequence ID" value="CAH1243218.1"/>
    <property type="molecule type" value="Genomic_DNA"/>
</dbReference>
<reference evidence="15" key="1">
    <citation type="submission" date="2022-01" db="EMBL/GenBank/DDBJ databases">
        <authorList>
            <person name="Braso-Vives M."/>
        </authorList>
    </citation>
    <scope>NUCLEOTIDE SEQUENCE</scope>
</reference>
<dbReference type="AlphaFoldDB" id="A0A8J9YWU6"/>
<dbReference type="InterPro" id="IPR054425">
    <property type="entry name" value="Cdc6_ORC1-like_ATPase_lid"/>
</dbReference>
<feature type="compositionally biased region" description="Polar residues" evidence="13">
    <location>
        <begin position="184"/>
        <end position="202"/>
    </location>
</feature>
<dbReference type="InterPro" id="IPR027417">
    <property type="entry name" value="P-loop_NTPase"/>
</dbReference>
<feature type="compositionally biased region" description="Basic residues" evidence="13">
    <location>
        <begin position="598"/>
        <end position="607"/>
    </location>
</feature>
<dbReference type="InterPro" id="IPR043151">
    <property type="entry name" value="BAH_sf"/>
</dbReference>
<name>A0A8J9YWU6_BRALA</name>
<dbReference type="SMART" id="SM00439">
    <property type="entry name" value="BAH"/>
    <property type="match status" value="1"/>
</dbReference>
<dbReference type="GO" id="GO:0005524">
    <property type="term" value="F:ATP binding"/>
    <property type="evidence" value="ECO:0007669"/>
    <property type="project" value="UniProtKB-KW"/>
</dbReference>
<evidence type="ECO:0000256" key="12">
    <source>
        <dbReference type="RuleBase" id="RU365058"/>
    </source>
</evidence>
<dbReference type="FunFam" id="1.10.8.60:FF:000062">
    <property type="entry name" value="Origin recognition complex subunit 1"/>
    <property type="match status" value="1"/>
</dbReference>
<dbReference type="Pfam" id="PF00004">
    <property type="entry name" value="AAA"/>
    <property type="match status" value="1"/>
</dbReference>
<feature type="compositionally biased region" description="Polar residues" evidence="13">
    <location>
        <begin position="563"/>
        <end position="577"/>
    </location>
</feature>
<dbReference type="InterPro" id="IPR050311">
    <property type="entry name" value="ORC1/CDC6"/>
</dbReference>
<dbReference type="GO" id="GO:0005664">
    <property type="term" value="C:nuclear origin of replication recognition complex"/>
    <property type="evidence" value="ECO:0007669"/>
    <property type="project" value="TreeGrafter"/>
</dbReference>
<dbReference type="InterPro" id="IPR003593">
    <property type="entry name" value="AAA+_ATPase"/>
</dbReference>
<dbReference type="GO" id="GO:0016887">
    <property type="term" value="F:ATP hydrolysis activity"/>
    <property type="evidence" value="ECO:0007669"/>
    <property type="project" value="InterPro"/>
</dbReference>